<comment type="caution">
    <text evidence="1">The sequence shown here is derived from an EMBL/GenBank/DDBJ whole genome shotgun (WGS) entry which is preliminary data.</text>
</comment>
<sequence>MFNLNEIQQSPQLYNCNDNVYNDQIQLEVEETINIHNIYQFKDHTFMVHNNLQCQHFVKGKHTQTFKFTEQSIAFLHYFEQFQILLTVELRDNQIPYIYLYPDCNSKSIKQPVPEMILQSLKLDRFSVSSAAFPSQNKLVISCYDDLIAVKGDDLLIMRISSEELSVVYRLSSYIAIDAICLSRLGDQIFMQIQSQQKVFIGFISQFDADSIEELFLCDGEQQPQNLQFTILDSVNTRQKLIESSSHCFQVLAMSFIQKQSQYQNILLKQTQLITGYIISDNVVRVFTINNRVTDHGLFKLAEGTVKNVFICNEYIQVLVQNQGWFLKTMLVPCFEPVIKGDKRYEIISQSGLDNHKELVNQLYKQQISKYKELSLDESKISQAAQQKIEQLLRNQVFIELFTLSISPEEDISCLISGNDNYVLQHIEFDGQTMTRLLTMQDAKESVQFVSEVAINNKVQLSSNLVMNKLNLIQHSFIFAYLYRLCSKYQVNNQSVLDQLFRQLVECQQQMDRTKNEQSFIQYKLGMLGTESAEPQIQDCYGTNARVLMDILSQSLLCAGKLASFCFESVQNFTELDVSDYSALEQVIKQLSDQNTIKLVQKPQVQKSQSIIKKNLVSIFSAPNLNVIYALYIAACHQIDLIFYFTGEQIIQTFNVSSLKMIDSLINVRFSTSLDMIERILQYDELIKVDNVSTFKQLQSLIEHQIELQSENRYRCYHALMCINNILSQLQQNNQKMYASNMINDMFKSTNLINKIYVQNIGTTNSELFKLNFKTIAEEAPEILANAFLLLKDKLDLNLVSTIIEKHPDSSFALEKALIIQYEQNQNISSSQKLLIILNKTQNLTESHKFNVKSKYQSNESLKKQIKSLNERQKNMIFIFLQNPVKVQFDINGFQGLVEKYFKGEQINGVLGNICNALRSSK</sequence>
<dbReference type="Proteomes" id="UP001642409">
    <property type="component" value="Unassembled WGS sequence"/>
</dbReference>
<protein>
    <submittedName>
        <fullName evidence="1">Uncharacterized protein</fullName>
    </submittedName>
</protein>
<dbReference type="EMBL" id="CATOUU010000367">
    <property type="protein sequence ID" value="CAI9926306.1"/>
    <property type="molecule type" value="Genomic_DNA"/>
</dbReference>
<name>A0AA86TRX1_9EUKA</name>
<dbReference type="AlphaFoldDB" id="A0AA86TRX1"/>
<accession>A0AA86TRX1</accession>
<proteinExistence type="predicted"/>
<reference evidence="1" key="1">
    <citation type="submission" date="2023-06" db="EMBL/GenBank/DDBJ databases">
        <authorList>
            <person name="Kurt Z."/>
        </authorList>
    </citation>
    <scope>NUCLEOTIDE SEQUENCE</scope>
</reference>
<evidence type="ECO:0000313" key="1">
    <source>
        <dbReference type="EMBL" id="CAI9926306.1"/>
    </source>
</evidence>
<gene>
    <name evidence="1" type="ORF">HINF_LOCUS13951</name>
    <name evidence="2" type="ORF">HINF_LOCUS26809</name>
</gene>
<evidence type="ECO:0000313" key="2">
    <source>
        <dbReference type="EMBL" id="CAL6019147.1"/>
    </source>
</evidence>
<keyword evidence="3" id="KW-1185">Reference proteome</keyword>
<dbReference type="EMBL" id="CAXDID020000082">
    <property type="protein sequence ID" value="CAL6019147.1"/>
    <property type="molecule type" value="Genomic_DNA"/>
</dbReference>
<evidence type="ECO:0000313" key="3">
    <source>
        <dbReference type="Proteomes" id="UP001642409"/>
    </source>
</evidence>
<reference evidence="2 3" key="2">
    <citation type="submission" date="2024-07" db="EMBL/GenBank/DDBJ databases">
        <authorList>
            <person name="Akdeniz Z."/>
        </authorList>
    </citation>
    <scope>NUCLEOTIDE SEQUENCE [LARGE SCALE GENOMIC DNA]</scope>
</reference>
<organism evidence="1">
    <name type="scientific">Hexamita inflata</name>
    <dbReference type="NCBI Taxonomy" id="28002"/>
    <lineage>
        <taxon>Eukaryota</taxon>
        <taxon>Metamonada</taxon>
        <taxon>Diplomonadida</taxon>
        <taxon>Hexamitidae</taxon>
        <taxon>Hexamitinae</taxon>
        <taxon>Hexamita</taxon>
    </lineage>
</organism>